<dbReference type="InterPro" id="IPR051053">
    <property type="entry name" value="ECH/Chromodomain_protein"/>
</dbReference>
<dbReference type="PANTHER" id="PTHR43684:SF1">
    <property type="entry name" value="ENOYL-COA DELTA ISOMERASE 2"/>
    <property type="match status" value="1"/>
</dbReference>
<evidence type="ECO:0000313" key="6">
    <source>
        <dbReference type="EMBL" id="TFK54933.1"/>
    </source>
</evidence>
<dbReference type="SUPFAM" id="SSF52096">
    <property type="entry name" value="ClpP/crotonase"/>
    <property type="match status" value="1"/>
</dbReference>
<comment type="similarity">
    <text evidence="3">Belongs to the enoyl-CoA hydratase/isomerase family.</text>
</comment>
<dbReference type="InterPro" id="IPR001753">
    <property type="entry name" value="Enoyl-CoA_hydra/iso"/>
</dbReference>
<dbReference type="FunFam" id="3.90.226.10:FF:000048">
    <property type="entry name" value="3,2-trans-enoyl-CoA isomerase"/>
    <property type="match status" value="1"/>
</dbReference>
<comment type="subcellular location">
    <subcellularLocation>
        <location evidence="1">Peroxisome</location>
    </subcellularLocation>
</comment>
<dbReference type="STRING" id="5364.A0A5C3NC86"/>
<dbReference type="Proteomes" id="UP000305948">
    <property type="component" value="Unassembled WGS sequence"/>
</dbReference>
<evidence type="ECO:0000256" key="1">
    <source>
        <dbReference type="ARBA" id="ARBA00004275"/>
    </source>
</evidence>
<dbReference type="GO" id="GO:0005782">
    <property type="term" value="C:peroxisomal matrix"/>
    <property type="evidence" value="ECO:0007669"/>
    <property type="project" value="TreeGrafter"/>
</dbReference>
<protein>
    <submittedName>
        <fullName evidence="6">ClpP/crotonase</fullName>
    </submittedName>
</protein>
<keyword evidence="4" id="KW-0576">Peroxisome</keyword>
<keyword evidence="5" id="KW-0413">Isomerase</keyword>
<comment type="pathway">
    <text evidence="2">Lipid metabolism; fatty acid beta-oxidation.</text>
</comment>
<evidence type="ECO:0000256" key="2">
    <source>
        <dbReference type="ARBA" id="ARBA00005005"/>
    </source>
</evidence>
<evidence type="ECO:0000313" key="7">
    <source>
        <dbReference type="Proteomes" id="UP000305948"/>
    </source>
</evidence>
<evidence type="ECO:0000256" key="4">
    <source>
        <dbReference type="ARBA" id="ARBA00023140"/>
    </source>
</evidence>
<dbReference type="CDD" id="cd06558">
    <property type="entry name" value="crotonase-like"/>
    <property type="match status" value="1"/>
</dbReference>
<evidence type="ECO:0000256" key="5">
    <source>
        <dbReference type="ARBA" id="ARBA00023235"/>
    </source>
</evidence>
<name>A0A5C3NC86_9AGAM</name>
<dbReference type="EMBL" id="ML213505">
    <property type="protein sequence ID" value="TFK54933.1"/>
    <property type="molecule type" value="Genomic_DNA"/>
</dbReference>
<sequence length="270" mass="29375">MSTVTVDISDGIATITFNRPKTLNAITADDYACFSEALRNIDKREDVYVTIWQATGSWFCSGTNIKKTVQTPGETASTSVRSQYLAAVAGTSTDCGRALYSHSKLLVAALNGPVMGGFPAFVGHCDFVYCMPNAWLAVPFTFLGLIAEGGSSVNFVNKMGLARANEVLILGQKKTAEELLQYGFVNRIFPQQDAASFHAAVRSMVLKQLDGLDPSALLIMKKLIRQGLNEKNDADAVNLRESFAQAERLASGIPTERFAKVARKELKHKL</sequence>
<accession>A0A5C3NC86</accession>
<dbReference type="GO" id="GO:0006635">
    <property type="term" value="P:fatty acid beta-oxidation"/>
    <property type="evidence" value="ECO:0007669"/>
    <property type="project" value="TreeGrafter"/>
</dbReference>
<dbReference type="AlphaFoldDB" id="A0A5C3NC86"/>
<dbReference type="GO" id="GO:0004165">
    <property type="term" value="F:delta(3)-delta(2)-enoyl-CoA isomerase activity"/>
    <property type="evidence" value="ECO:0007669"/>
    <property type="project" value="UniProtKB-ARBA"/>
</dbReference>
<dbReference type="PANTHER" id="PTHR43684">
    <property type="match status" value="1"/>
</dbReference>
<gene>
    <name evidence="6" type="ORF">OE88DRAFT_1623284</name>
</gene>
<dbReference type="Gene3D" id="3.90.226.10">
    <property type="entry name" value="2-enoyl-CoA Hydratase, Chain A, domain 1"/>
    <property type="match status" value="1"/>
</dbReference>
<reference evidence="6 7" key="1">
    <citation type="journal article" date="2019" name="Nat. Ecol. Evol.">
        <title>Megaphylogeny resolves global patterns of mushroom evolution.</title>
        <authorList>
            <person name="Varga T."/>
            <person name="Krizsan K."/>
            <person name="Foldi C."/>
            <person name="Dima B."/>
            <person name="Sanchez-Garcia M."/>
            <person name="Sanchez-Ramirez S."/>
            <person name="Szollosi G.J."/>
            <person name="Szarkandi J.G."/>
            <person name="Papp V."/>
            <person name="Albert L."/>
            <person name="Andreopoulos W."/>
            <person name="Angelini C."/>
            <person name="Antonin V."/>
            <person name="Barry K.W."/>
            <person name="Bougher N.L."/>
            <person name="Buchanan P."/>
            <person name="Buyck B."/>
            <person name="Bense V."/>
            <person name="Catcheside P."/>
            <person name="Chovatia M."/>
            <person name="Cooper J."/>
            <person name="Damon W."/>
            <person name="Desjardin D."/>
            <person name="Finy P."/>
            <person name="Geml J."/>
            <person name="Haridas S."/>
            <person name="Hughes K."/>
            <person name="Justo A."/>
            <person name="Karasinski D."/>
            <person name="Kautmanova I."/>
            <person name="Kiss B."/>
            <person name="Kocsube S."/>
            <person name="Kotiranta H."/>
            <person name="LaButti K.M."/>
            <person name="Lechner B.E."/>
            <person name="Liimatainen K."/>
            <person name="Lipzen A."/>
            <person name="Lukacs Z."/>
            <person name="Mihaltcheva S."/>
            <person name="Morgado L.N."/>
            <person name="Niskanen T."/>
            <person name="Noordeloos M.E."/>
            <person name="Ohm R.A."/>
            <person name="Ortiz-Santana B."/>
            <person name="Ovrebo C."/>
            <person name="Racz N."/>
            <person name="Riley R."/>
            <person name="Savchenko A."/>
            <person name="Shiryaev A."/>
            <person name="Soop K."/>
            <person name="Spirin V."/>
            <person name="Szebenyi C."/>
            <person name="Tomsovsky M."/>
            <person name="Tulloss R.E."/>
            <person name="Uehling J."/>
            <person name="Grigoriev I.V."/>
            <person name="Vagvolgyi C."/>
            <person name="Papp T."/>
            <person name="Martin F.M."/>
            <person name="Miettinen O."/>
            <person name="Hibbett D.S."/>
            <person name="Nagy L.G."/>
        </authorList>
    </citation>
    <scope>NUCLEOTIDE SEQUENCE [LARGE SCALE GENOMIC DNA]</scope>
    <source>
        <strain evidence="6 7">OMC1185</strain>
    </source>
</reference>
<dbReference type="Pfam" id="PF00378">
    <property type="entry name" value="ECH_1"/>
    <property type="match status" value="1"/>
</dbReference>
<proteinExistence type="inferred from homology"/>
<dbReference type="InterPro" id="IPR029045">
    <property type="entry name" value="ClpP/crotonase-like_dom_sf"/>
</dbReference>
<evidence type="ECO:0000256" key="3">
    <source>
        <dbReference type="ARBA" id="ARBA00005254"/>
    </source>
</evidence>
<keyword evidence="7" id="KW-1185">Reference proteome</keyword>
<dbReference type="OrthoDB" id="448450at2759"/>
<organism evidence="6 7">
    <name type="scientific">Heliocybe sulcata</name>
    <dbReference type="NCBI Taxonomy" id="5364"/>
    <lineage>
        <taxon>Eukaryota</taxon>
        <taxon>Fungi</taxon>
        <taxon>Dikarya</taxon>
        <taxon>Basidiomycota</taxon>
        <taxon>Agaricomycotina</taxon>
        <taxon>Agaricomycetes</taxon>
        <taxon>Gloeophyllales</taxon>
        <taxon>Gloeophyllaceae</taxon>
        <taxon>Heliocybe</taxon>
    </lineage>
</organism>